<dbReference type="InterPro" id="IPR051049">
    <property type="entry name" value="Dienelactone_hydrolase-like"/>
</dbReference>
<dbReference type="Pfam" id="PF01738">
    <property type="entry name" value="DLH"/>
    <property type="match status" value="1"/>
</dbReference>
<dbReference type="InterPro" id="IPR029058">
    <property type="entry name" value="AB_hydrolase_fold"/>
</dbReference>
<dbReference type="Proteomes" id="UP000308707">
    <property type="component" value="Unassembled WGS sequence"/>
</dbReference>
<accession>A0A4U5JUQ3</accession>
<dbReference type="InterPro" id="IPR002925">
    <property type="entry name" value="Dienelactn_hydro"/>
</dbReference>
<feature type="domain" description="Dienelactone hydrolase" evidence="1">
    <location>
        <begin position="16"/>
        <end position="220"/>
    </location>
</feature>
<dbReference type="PANTHER" id="PTHR46623">
    <property type="entry name" value="CARBOXYMETHYLENEBUTENOLIDASE-RELATED"/>
    <property type="match status" value="1"/>
</dbReference>
<comment type="caution">
    <text evidence="2">The sequence shown here is derived from an EMBL/GenBank/DDBJ whole genome shotgun (WGS) entry which is preliminary data.</text>
</comment>
<sequence>MGHGIVLDTAHGDIGAWRADPQGAARGALVVIQEIFGVNAHMRSVVDRFAAAGYVALAPAFFDPIEAGVELDYGQEGFAKGRELVNALGLDRAVDIVAAAAQSLKREGRPVSAVGYCWGGTVAYLANTRLGLPAVSYYGARTAALLDETLRAPMMFHFGEKDGAIPAEDIAKHREKQPDAAVYVYAGAGHAFNRDVDTHAYHAESAALAQERTLAFFAEHLS</sequence>
<dbReference type="GO" id="GO:0016787">
    <property type="term" value="F:hydrolase activity"/>
    <property type="evidence" value="ECO:0007669"/>
    <property type="project" value="UniProtKB-KW"/>
</dbReference>
<reference evidence="2 3" key="1">
    <citation type="submission" date="2019-04" db="EMBL/GenBank/DDBJ databases">
        <title>Reference strain of H23.</title>
        <authorList>
            <person name="Luo X."/>
        </authorList>
    </citation>
    <scope>NUCLEOTIDE SEQUENCE [LARGE SCALE GENOMIC DNA]</scope>
    <source>
        <strain evidence="2 3">H23</strain>
    </source>
</reference>
<dbReference type="RefSeq" id="WP_137265811.1">
    <property type="nucleotide sequence ID" value="NZ_SZUA01000001.1"/>
</dbReference>
<dbReference type="Gene3D" id="3.40.50.1820">
    <property type="entry name" value="alpha/beta hydrolase"/>
    <property type="match status" value="1"/>
</dbReference>
<gene>
    <name evidence="2" type="ORF">FCE95_04750</name>
</gene>
<dbReference type="OrthoDB" id="9787933at2"/>
<name>A0A4U5JUQ3_9GAMM</name>
<dbReference type="PANTHER" id="PTHR46623:SF6">
    <property type="entry name" value="ALPHA_BETA-HYDROLASES SUPERFAMILY PROTEIN"/>
    <property type="match status" value="1"/>
</dbReference>
<dbReference type="EMBL" id="SZUA01000001">
    <property type="protein sequence ID" value="TKR33604.1"/>
    <property type="molecule type" value="Genomic_DNA"/>
</dbReference>
<dbReference type="AlphaFoldDB" id="A0A4U5JUQ3"/>
<protein>
    <submittedName>
        <fullName evidence="2">Dienelactone hydrolase family protein</fullName>
    </submittedName>
</protein>
<keyword evidence="3" id="KW-1185">Reference proteome</keyword>
<evidence type="ECO:0000313" key="3">
    <source>
        <dbReference type="Proteomes" id="UP000308707"/>
    </source>
</evidence>
<organism evidence="2 3">
    <name type="scientific">Luteimonas gilva</name>
    <dbReference type="NCBI Taxonomy" id="2572684"/>
    <lineage>
        <taxon>Bacteria</taxon>
        <taxon>Pseudomonadati</taxon>
        <taxon>Pseudomonadota</taxon>
        <taxon>Gammaproteobacteria</taxon>
        <taxon>Lysobacterales</taxon>
        <taxon>Lysobacteraceae</taxon>
        <taxon>Luteimonas</taxon>
    </lineage>
</organism>
<evidence type="ECO:0000259" key="1">
    <source>
        <dbReference type="Pfam" id="PF01738"/>
    </source>
</evidence>
<proteinExistence type="predicted"/>
<dbReference type="SUPFAM" id="SSF53474">
    <property type="entry name" value="alpha/beta-Hydrolases"/>
    <property type="match status" value="1"/>
</dbReference>
<keyword evidence="2" id="KW-0378">Hydrolase</keyword>
<evidence type="ECO:0000313" key="2">
    <source>
        <dbReference type="EMBL" id="TKR33604.1"/>
    </source>
</evidence>